<dbReference type="EnsemblBacteria" id="ABC21518">
    <property type="protein sequence ID" value="ABC21518"/>
    <property type="gene ID" value="Rru_A0714"/>
</dbReference>
<sequence>MSNVFDDRKKAFEAKYQHDEEQRFRLVSHRNHLFGLWAAEALGLTGADAETYARGVVEVELTARGEDAVIGRVLGDLAARGIDIGEGRLRIKLEKCQGQAEARERAHPREPF</sequence>
<dbReference type="PIRSF" id="PIRSF031780">
    <property type="entry name" value="UCP031780"/>
    <property type="match status" value="1"/>
</dbReference>
<proteinExistence type="predicted"/>
<organism evidence="1 2">
    <name type="scientific">Rhodospirillum rubrum (strain ATCC 11170 / ATH 1.1.1 / DSM 467 / LMG 4362 / NCIMB 8255 / S1)</name>
    <dbReference type="NCBI Taxonomy" id="269796"/>
    <lineage>
        <taxon>Bacteria</taxon>
        <taxon>Pseudomonadati</taxon>
        <taxon>Pseudomonadota</taxon>
        <taxon>Alphaproteobacteria</taxon>
        <taxon>Rhodospirillales</taxon>
        <taxon>Rhodospirillaceae</taxon>
        <taxon>Rhodospirillum</taxon>
    </lineage>
</organism>
<accession>Q2RWH7</accession>
<gene>
    <name evidence="1" type="ordered locus">Rru_A0714</name>
</gene>
<dbReference type="InterPro" id="IPR038293">
    <property type="entry name" value="ATPase_inh_sub_z_sf"/>
</dbReference>
<protein>
    <recommendedName>
        <fullName evidence="3">DUF1476 domain-containing protein</fullName>
    </recommendedName>
</protein>
<dbReference type="KEGG" id="rru:Rru_A0714"/>
<dbReference type="EMBL" id="CP000230">
    <property type="protein sequence ID" value="ABC21518.1"/>
    <property type="molecule type" value="Genomic_DNA"/>
</dbReference>
<evidence type="ECO:0000313" key="1">
    <source>
        <dbReference type="EMBL" id="ABC21518.1"/>
    </source>
</evidence>
<evidence type="ECO:0000313" key="2">
    <source>
        <dbReference type="Proteomes" id="UP000001929"/>
    </source>
</evidence>
<dbReference type="InterPro" id="IPR009945">
    <property type="entry name" value="ATPase_inh_sub_z"/>
</dbReference>
<dbReference type="STRING" id="269796.Rru_A0714"/>
<name>Q2RWH7_RHORT</name>
<dbReference type="RefSeq" id="WP_011388472.1">
    <property type="nucleotide sequence ID" value="NC_007643.1"/>
</dbReference>
<dbReference type="eggNOG" id="COG5467">
    <property type="taxonomic scope" value="Bacteria"/>
</dbReference>
<evidence type="ECO:0008006" key="3">
    <source>
        <dbReference type="Google" id="ProtNLM"/>
    </source>
</evidence>
<dbReference type="PATRIC" id="fig|269796.9.peg.766"/>
<dbReference type="HOGENOM" id="CLU_146724_0_0_5"/>
<dbReference type="Pfam" id="PF07345">
    <property type="entry name" value="ATPaseInh_sub_z"/>
    <property type="match status" value="1"/>
</dbReference>
<dbReference type="Proteomes" id="UP000001929">
    <property type="component" value="Chromosome"/>
</dbReference>
<keyword evidence="2" id="KW-1185">Reference proteome</keyword>
<dbReference type="PhylomeDB" id="Q2RWH7"/>
<reference evidence="1 2" key="1">
    <citation type="journal article" date="2011" name="Stand. Genomic Sci.">
        <title>Complete genome sequence of Rhodospirillum rubrum type strain (S1).</title>
        <authorList>
            <person name="Munk A.C."/>
            <person name="Copeland A."/>
            <person name="Lucas S."/>
            <person name="Lapidus A."/>
            <person name="Del Rio T.G."/>
            <person name="Barry K."/>
            <person name="Detter J.C."/>
            <person name="Hammon N."/>
            <person name="Israni S."/>
            <person name="Pitluck S."/>
            <person name="Brettin T."/>
            <person name="Bruce D."/>
            <person name="Han C."/>
            <person name="Tapia R."/>
            <person name="Gilna P."/>
            <person name="Schmutz J."/>
            <person name="Larimer F."/>
            <person name="Land M."/>
            <person name="Kyrpides N.C."/>
            <person name="Mavromatis K."/>
            <person name="Richardson P."/>
            <person name="Rohde M."/>
            <person name="Goker M."/>
            <person name="Klenk H.P."/>
            <person name="Zhang Y."/>
            <person name="Roberts G.P."/>
            <person name="Reslewic S."/>
            <person name="Schwartz D.C."/>
        </authorList>
    </citation>
    <scope>NUCLEOTIDE SEQUENCE [LARGE SCALE GENOMIC DNA]</scope>
    <source>
        <strain evidence="2">ATCC 11170 / ATH 1.1.1 / DSM 467 / LMG 4362 / NCIMB 8255 / S1</strain>
    </source>
</reference>
<dbReference type="AlphaFoldDB" id="Q2RWH7"/>
<dbReference type="Gene3D" id="1.10.790.20">
    <property type="entry name" value="Domain of unknown function DUF1476"/>
    <property type="match status" value="1"/>
</dbReference>